<evidence type="ECO:0000313" key="2">
    <source>
        <dbReference type="EMBL" id="KAF6132238.1"/>
    </source>
</evidence>
<dbReference type="Proteomes" id="UP000664940">
    <property type="component" value="Unassembled WGS sequence"/>
</dbReference>
<protein>
    <submittedName>
        <fullName evidence="2">Uncharacterized protein</fullName>
    </submittedName>
</protein>
<organism evidence="2 3">
    <name type="scientific">Phyllostomus discolor</name>
    <name type="common">pale spear-nosed bat</name>
    <dbReference type="NCBI Taxonomy" id="89673"/>
    <lineage>
        <taxon>Eukaryota</taxon>
        <taxon>Metazoa</taxon>
        <taxon>Chordata</taxon>
        <taxon>Craniata</taxon>
        <taxon>Vertebrata</taxon>
        <taxon>Euteleostomi</taxon>
        <taxon>Mammalia</taxon>
        <taxon>Eutheria</taxon>
        <taxon>Laurasiatheria</taxon>
        <taxon>Chiroptera</taxon>
        <taxon>Yangochiroptera</taxon>
        <taxon>Phyllostomidae</taxon>
        <taxon>Phyllostominae</taxon>
        <taxon>Phyllostomus</taxon>
    </lineage>
</organism>
<feature type="region of interest" description="Disordered" evidence="1">
    <location>
        <begin position="1"/>
        <end position="71"/>
    </location>
</feature>
<evidence type="ECO:0000313" key="3">
    <source>
        <dbReference type="Proteomes" id="UP000664940"/>
    </source>
</evidence>
<reference evidence="2 3" key="1">
    <citation type="journal article" date="2020" name="Nature">
        <title>Six reference-quality genomes reveal evolution of bat adaptations.</title>
        <authorList>
            <person name="Jebb D."/>
            <person name="Huang Z."/>
            <person name="Pippel M."/>
            <person name="Hughes G.M."/>
            <person name="Lavrichenko K."/>
            <person name="Devanna P."/>
            <person name="Winkler S."/>
            <person name="Jermiin L.S."/>
            <person name="Skirmuntt E.C."/>
            <person name="Katzourakis A."/>
            <person name="Burkitt-Gray L."/>
            <person name="Ray D.A."/>
            <person name="Sullivan K.A.M."/>
            <person name="Roscito J.G."/>
            <person name="Kirilenko B.M."/>
            <person name="Davalos L.M."/>
            <person name="Corthals A.P."/>
            <person name="Power M.L."/>
            <person name="Jones G."/>
            <person name="Ransome R.D."/>
            <person name="Dechmann D.K.N."/>
            <person name="Locatelli A.G."/>
            <person name="Puechmaille S.J."/>
            <person name="Fedrigo O."/>
            <person name="Jarvis E.D."/>
            <person name="Hiller M."/>
            <person name="Vernes S.C."/>
            <person name="Myers E.W."/>
            <person name="Teeling E.C."/>
        </authorList>
    </citation>
    <scope>NUCLEOTIDE SEQUENCE [LARGE SCALE GENOMIC DNA]</scope>
    <source>
        <strain evidence="2">Bat1K_MPI-CBG_1</strain>
    </source>
</reference>
<evidence type="ECO:0000256" key="1">
    <source>
        <dbReference type="SAM" id="MobiDB-lite"/>
    </source>
</evidence>
<dbReference type="EMBL" id="JABVXQ010000001">
    <property type="protein sequence ID" value="KAF6132238.1"/>
    <property type="molecule type" value="Genomic_DNA"/>
</dbReference>
<name>A0A834BNF7_9CHIR</name>
<sequence length="104" mass="11683">MPNKTKKEKEVPKAGKSGKSSKEGQDGIEPEVPSRKNSLIAVPSAVSARVKALPPQPTAKKEKRQNSSRFSITYNRELQKLPSLKGNFYYLSSKVKFCLFREKE</sequence>
<proteinExistence type="predicted"/>
<feature type="compositionally biased region" description="Basic and acidic residues" evidence="1">
    <location>
        <begin position="1"/>
        <end position="13"/>
    </location>
</feature>
<dbReference type="AlphaFoldDB" id="A0A834BNF7"/>
<accession>A0A834BNF7</accession>
<comment type="caution">
    <text evidence="2">The sequence shown here is derived from an EMBL/GenBank/DDBJ whole genome shotgun (WGS) entry which is preliminary data.</text>
</comment>
<gene>
    <name evidence="2" type="ORF">HJG60_015450</name>
</gene>